<dbReference type="RefSeq" id="WP_343060627.1">
    <property type="nucleotide sequence ID" value="NZ_BAABEW010000018.1"/>
</dbReference>
<evidence type="ECO:0000256" key="16">
    <source>
        <dbReference type="HAMAP-Rule" id="MF_01113"/>
    </source>
</evidence>
<comment type="subcellular location">
    <subcellularLocation>
        <location evidence="1 16">Cytoplasm</location>
    </subcellularLocation>
</comment>
<name>A0A7W8HEZ7_9BURK</name>
<dbReference type="Gene3D" id="3.40.1170.60">
    <property type="match status" value="1"/>
</dbReference>
<dbReference type="InterPro" id="IPR043502">
    <property type="entry name" value="DNA/RNA_pol_sf"/>
</dbReference>
<feature type="site" description="Substrate discrimination" evidence="16">
    <location>
        <position position="17"/>
    </location>
</feature>
<evidence type="ECO:0000256" key="1">
    <source>
        <dbReference type="ARBA" id="ARBA00004496"/>
    </source>
</evidence>
<dbReference type="FunFam" id="3.30.1490.100:FF:000004">
    <property type="entry name" value="DNA polymerase IV"/>
    <property type="match status" value="1"/>
</dbReference>
<evidence type="ECO:0000256" key="8">
    <source>
        <dbReference type="ARBA" id="ARBA00022705"/>
    </source>
</evidence>
<dbReference type="PANTHER" id="PTHR11076">
    <property type="entry name" value="DNA REPAIR POLYMERASE UMUC / TRANSFERASE FAMILY MEMBER"/>
    <property type="match status" value="1"/>
</dbReference>
<sequence length="389" mass="42409">MNAPDRRIAHLDMDAFYASVELLRHPELRGLPVAIGGTGDGSRRGVVTTANYEARAFGVRSAMPMRRAAELCPKCVFLPVDFDEYKRLSRMFKRAIATVADCIEDRGIDEVYIDLAGVPGVERERGLALAREIKRRVLDATGLTCSIGLAPNKLLAKIASDLDKPDGLTLIEDADIPARIWPLPARRINGIGPKSDARLEALGIRTIGELAAADPALLVAHFGAHTGGWMHEAAHGRDARPVVTHSEPVSRSRETTFERDLHPQRDWHELAGTLARLCRQVAADLKARGYAGRTIGVKLRFDDFRIVTRDISLDRPTNDEGAIRRAAFECLARQQATRRIRLVGVRVGNLAMPGSPAQDGVPLPRDPARTADSAEPPAGETLPLFGPSS</sequence>
<dbReference type="AlphaFoldDB" id="A0A7W8HEZ7"/>
<keyword evidence="11 16" id="KW-0460">Magnesium</keyword>
<keyword evidence="13 16" id="KW-0238">DNA-binding</keyword>
<evidence type="ECO:0000313" key="19">
    <source>
        <dbReference type="EMBL" id="MBB5270770.1"/>
    </source>
</evidence>
<dbReference type="InterPro" id="IPR043128">
    <property type="entry name" value="Rev_trsase/Diguanyl_cyclase"/>
</dbReference>
<dbReference type="InterPro" id="IPR050116">
    <property type="entry name" value="DNA_polymerase-Y"/>
</dbReference>
<evidence type="ECO:0000256" key="17">
    <source>
        <dbReference type="SAM" id="MobiDB-lite"/>
    </source>
</evidence>
<comment type="subunit">
    <text evidence="3 16">Monomer.</text>
</comment>
<feature type="active site" evidence="16">
    <location>
        <position position="110"/>
    </location>
</feature>
<dbReference type="HAMAP" id="MF_01113">
    <property type="entry name" value="DNApol_IV"/>
    <property type="match status" value="1"/>
</dbReference>
<dbReference type="PANTHER" id="PTHR11076:SF33">
    <property type="entry name" value="DNA POLYMERASE KAPPA"/>
    <property type="match status" value="1"/>
</dbReference>
<evidence type="ECO:0000256" key="7">
    <source>
        <dbReference type="ARBA" id="ARBA00022695"/>
    </source>
</evidence>
<organism evidence="19 20">
    <name type="scientific">Quisquiliibacterium transsilvanicum</name>
    <dbReference type="NCBI Taxonomy" id="1549638"/>
    <lineage>
        <taxon>Bacteria</taxon>
        <taxon>Pseudomonadati</taxon>
        <taxon>Pseudomonadota</taxon>
        <taxon>Betaproteobacteria</taxon>
        <taxon>Burkholderiales</taxon>
        <taxon>Burkholderiaceae</taxon>
        <taxon>Quisquiliibacterium</taxon>
    </lineage>
</organism>
<keyword evidence="5 16" id="KW-0963">Cytoplasm</keyword>
<keyword evidence="9 16" id="KW-0479">Metal-binding</keyword>
<evidence type="ECO:0000256" key="6">
    <source>
        <dbReference type="ARBA" id="ARBA00022679"/>
    </source>
</evidence>
<evidence type="ECO:0000256" key="9">
    <source>
        <dbReference type="ARBA" id="ARBA00022723"/>
    </source>
</evidence>
<dbReference type="GO" id="GO:0003887">
    <property type="term" value="F:DNA-directed DNA polymerase activity"/>
    <property type="evidence" value="ECO:0007669"/>
    <property type="project" value="UniProtKB-UniRule"/>
</dbReference>
<evidence type="ECO:0000256" key="14">
    <source>
        <dbReference type="ARBA" id="ARBA00023204"/>
    </source>
</evidence>
<dbReference type="GO" id="GO:0006281">
    <property type="term" value="P:DNA repair"/>
    <property type="evidence" value="ECO:0007669"/>
    <property type="project" value="UniProtKB-UniRule"/>
</dbReference>
<dbReference type="CDD" id="cd03586">
    <property type="entry name" value="PolY_Pol_IV_kappa"/>
    <property type="match status" value="1"/>
</dbReference>
<dbReference type="GO" id="GO:0042276">
    <property type="term" value="P:error-prone translesion synthesis"/>
    <property type="evidence" value="ECO:0007669"/>
    <property type="project" value="TreeGrafter"/>
</dbReference>
<dbReference type="FunFam" id="3.40.1170.60:FF:000001">
    <property type="entry name" value="DNA polymerase IV"/>
    <property type="match status" value="1"/>
</dbReference>
<evidence type="ECO:0000256" key="12">
    <source>
        <dbReference type="ARBA" id="ARBA00022932"/>
    </source>
</evidence>
<accession>A0A7W8HEZ7</accession>
<comment type="catalytic activity">
    <reaction evidence="15 16">
        <text>DNA(n) + a 2'-deoxyribonucleoside 5'-triphosphate = DNA(n+1) + diphosphate</text>
        <dbReference type="Rhea" id="RHEA:22508"/>
        <dbReference type="Rhea" id="RHEA-COMP:17339"/>
        <dbReference type="Rhea" id="RHEA-COMP:17340"/>
        <dbReference type="ChEBI" id="CHEBI:33019"/>
        <dbReference type="ChEBI" id="CHEBI:61560"/>
        <dbReference type="ChEBI" id="CHEBI:173112"/>
        <dbReference type="EC" id="2.7.7.7"/>
    </reaction>
</comment>
<comment type="caution">
    <text evidence="19">The sequence shown here is derived from an EMBL/GenBank/DDBJ whole genome shotgun (WGS) entry which is preliminary data.</text>
</comment>
<evidence type="ECO:0000256" key="3">
    <source>
        <dbReference type="ARBA" id="ARBA00011245"/>
    </source>
</evidence>
<dbReference type="GO" id="GO:0000287">
    <property type="term" value="F:magnesium ion binding"/>
    <property type="evidence" value="ECO:0007669"/>
    <property type="project" value="UniProtKB-UniRule"/>
</dbReference>
<dbReference type="GO" id="GO:0003684">
    <property type="term" value="F:damaged DNA binding"/>
    <property type="evidence" value="ECO:0007669"/>
    <property type="project" value="InterPro"/>
</dbReference>
<dbReference type="Pfam" id="PF00817">
    <property type="entry name" value="IMS"/>
    <property type="match status" value="1"/>
</dbReference>
<proteinExistence type="inferred from homology"/>
<evidence type="ECO:0000256" key="4">
    <source>
        <dbReference type="ARBA" id="ARBA00022457"/>
    </source>
</evidence>
<keyword evidence="10 16" id="KW-0227">DNA damage</keyword>
<dbReference type="EMBL" id="JACHGB010000002">
    <property type="protein sequence ID" value="MBB5270770.1"/>
    <property type="molecule type" value="Genomic_DNA"/>
</dbReference>
<dbReference type="Gene3D" id="1.10.150.20">
    <property type="entry name" value="5' to 3' exonuclease, C-terminal subdomain"/>
    <property type="match status" value="1"/>
</dbReference>
<gene>
    <name evidence="16" type="primary">dinB</name>
    <name evidence="19" type="ORF">HNQ70_000774</name>
</gene>
<dbReference type="GO" id="GO:0009432">
    <property type="term" value="P:SOS response"/>
    <property type="evidence" value="ECO:0007669"/>
    <property type="project" value="TreeGrafter"/>
</dbReference>
<evidence type="ECO:0000256" key="15">
    <source>
        <dbReference type="ARBA" id="ARBA00049244"/>
    </source>
</evidence>
<dbReference type="InterPro" id="IPR036775">
    <property type="entry name" value="DNA_pol_Y-fam_lit_finger_sf"/>
</dbReference>
<comment type="function">
    <text evidence="16">Poorly processive, error-prone DNA polymerase involved in untargeted mutagenesis. Copies undamaged DNA at stalled replication forks, which arise in vivo from mismatched or misaligned primer ends. These misaligned primers can be extended by PolIV. Exhibits no 3'-5' exonuclease (proofreading) activity. May be involved in translesional synthesis, in conjunction with the beta clamp from PolIII.</text>
</comment>
<dbReference type="PROSITE" id="PS50173">
    <property type="entry name" value="UMUC"/>
    <property type="match status" value="1"/>
</dbReference>
<evidence type="ECO:0000259" key="18">
    <source>
        <dbReference type="PROSITE" id="PS50173"/>
    </source>
</evidence>
<feature type="binding site" evidence="16">
    <location>
        <position position="109"/>
    </location>
    <ligand>
        <name>Mg(2+)</name>
        <dbReference type="ChEBI" id="CHEBI:18420"/>
    </ligand>
</feature>
<dbReference type="Pfam" id="PF11799">
    <property type="entry name" value="IMS_C"/>
    <property type="match status" value="1"/>
</dbReference>
<dbReference type="InterPro" id="IPR022880">
    <property type="entry name" value="DNApol_IV"/>
</dbReference>
<feature type="region of interest" description="Disordered" evidence="17">
    <location>
        <begin position="351"/>
        <end position="389"/>
    </location>
</feature>
<comment type="similarity">
    <text evidence="2 16">Belongs to the DNA polymerase type-Y family.</text>
</comment>
<keyword evidence="14 16" id="KW-0234">DNA repair</keyword>
<reference evidence="19 20" key="1">
    <citation type="submission" date="2020-08" db="EMBL/GenBank/DDBJ databases">
        <title>Genomic Encyclopedia of Type Strains, Phase IV (KMG-IV): sequencing the most valuable type-strain genomes for metagenomic binning, comparative biology and taxonomic classification.</title>
        <authorList>
            <person name="Goeker M."/>
        </authorList>
    </citation>
    <scope>NUCLEOTIDE SEQUENCE [LARGE SCALE GENOMIC DNA]</scope>
    <source>
        <strain evidence="19 20">DSM 29781</strain>
    </source>
</reference>
<keyword evidence="12 16" id="KW-0239">DNA-directed DNA polymerase</keyword>
<feature type="binding site" evidence="16">
    <location>
        <position position="12"/>
    </location>
    <ligand>
        <name>Mg(2+)</name>
        <dbReference type="ChEBI" id="CHEBI:18420"/>
    </ligand>
</feature>
<evidence type="ECO:0000313" key="20">
    <source>
        <dbReference type="Proteomes" id="UP000532440"/>
    </source>
</evidence>
<evidence type="ECO:0000256" key="2">
    <source>
        <dbReference type="ARBA" id="ARBA00010945"/>
    </source>
</evidence>
<keyword evidence="8 16" id="KW-0235">DNA replication</keyword>
<feature type="domain" description="UmuC" evidence="18">
    <location>
        <begin position="8"/>
        <end position="192"/>
    </location>
</feature>
<evidence type="ECO:0000256" key="5">
    <source>
        <dbReference type="ARBA" id="ARBA00022490"/>
    </source>
</evidence>
<keyword evidence="6 16" id="KW-0808">Transferase</keyword>
<evidence type="ECO:0000256" key="10">
    <source>
        <dbReference type="ARBA" id="ARBA00022763"/>
    </source>
</evidence>
<evidence type="ECO:0000256" key="11">
    <source>
        <dbReference type="ARBA" id="ARBA00022842"/>
    </source>
</evidence>
<protein>
    <recommendedName>
        <fullName evidence="16">DNA polymerase IV</fullName>
        <shortName evidence="16">Pol IV</shortName>
        <ecNumber evidence="16">2.7.7.7</ecNumber>
    </recommendedName>
</protein>
<keyword evidence="20" id="KW-1185">Reference proteome</keyword>
<dbReference type="SUPFAM" id="SSF56672">
    <property type="entry name" value="DNA/RNA polymerases"/>
    <property type="match status" value="1"/>
</dbReference>
<keyword evidence="7 16" id="KW-0548">Nucleotidyltransferase</keyword>
<dbReference type="InterPro" id="IPR001126">
    <property type="entry name" value="UmuC"/>
</dbReference>
<evidence type="ECO:0000256" key="13">
    <source>
        <dbReference type="ARBA" id="ARBA00023125"/>
    </source>
</evidence>
<dbReference type="GO" id="GO:0005829">
    <property type="term" value="C:cytosol"/>
    <property type="evidence" value="ECO:0007669"/>
    <property type="project" value="TreeGrafter"/>
</dbReference>
<comment type="cofactor">
    <cofactor evidence="16">
        <name>Mg(2+)</name>
        <dbReference type="ChEBI" id="CHEBI:18420"/>
    </cofactor>
    <text evidence="16">Binds 2 magnesium ions per subunit.</text>
</comment>
<dbReference type="NCBIfam" id="NF002677">
    <property type="entry name" value="PRK02406.1"/>
    <property type="match status" value="1"/>
</dbReference>
<dbReference type="Proteomes" id="UP000532440">
    <property type="component" value="Unassembled WGS sequence"/>
</dbReference>
<dbReference type="Gene3D" id="3.30.70.270">
    <property type="match status" value="1"/>
</dbReference>
<keyword evidence="4 16" id="KW-0515">Mutator protein</keyword>
<dbReference type="Gene3D" id="3.30.1490.100">
    <property type="entry name" value="DNA polymerase, Y-family, little finger domain"/>
    <property type="match status" value="1"/>
</dbReference>
<dbReference type="EC" id="2.7.7.7" evidence="16"/>
<dbReference type="GO" id="GO:0006261">
    <property type="term" value="P:DNA-templated DNA replication"/>
    <property type="evidence" value="ECO:0007669"/>
    <property type="project" value="UniProtKB-UniRule"/>
</dbReference>
<dbReference type="SUPFAM" id="SSF100879">
    <property type="entry name" value="Lesion bypass DNA polymerase (Y-family), little finger domain"/>
    <property type="match status" value="1"/>
</dbReference>
<dbReference type="InterPro" id="IPR017961">
    <property type="entry name" value="DNA_pol_Y-fam_little_finger"/>
</dbReference>